<evidence type="ECO:0000313" key="3">
    <source>
        <dbReference type="Proteomes" id="UP001152049"/>
    </source>
</evidence>
<dbReference type="EMBL" id="JAOQAZ010000037">
    <property type="protein sequence ID" value="KAJ4248066.1"/>
    <property type="molecule type" value="Genomic_DNA"/>
</dbReference>
<keyword evidence="3" id="KW-1185">Reference proteome</keyword>
<evidence type="ECO:0000313" key="2">
    <source>
        <dbReference type="EMBL" id="KAJ4248066.1"/>
    </source>
</evidence>
<feature type="region of interest" description="Disordered" evidence="1">
    <location>
        <begin position="153"/>
        <end position="183"/>
    </location>
</feature>
<dbReference type="OrthoDB" id="4835412at2759"/>
<gene>
    <name evidence="2" type="ORF">NW762_012836</name>
</gene>
<proteinExistence type="predicted"/>
<protein>
    <submittedName>
        <fullName evidence="2">Uncharacterized protein</fullName>
    </submittedName>
</protein>
<feature type="compositionally biased region" description="Low complexity" evidence="1">
    <location>
        <begin position="268"/>
        <end position="280"/>
    </location>
</feature>
<sequence>MSQIVTAANAKVVALWECIMRWSNELSGIKPPQDMYQQRYEDMRHRFDNELQRLIQNPDDLASYQRGTDTLLQLAGQIKELETQYKQSVALMEQDFQARLDVIHNRLACDMVDALGDTIINPQVRDKFQQALACQKSVVETGTAREEHHIALDPLPDLNPNSSPNKQATVETHVAPDANQNSRLRQYLEDSTSTNQTPEGMLTFGEVNISVSREAPDLRNNSVEATSSVMTTNVSQQQSESASNANSTVSGVVPRMEPALESGSATGSSLSPETSFSLSENAVQCTEPSEDPKLAAGENVTQNEMTQGTIASRVSARFNQLANPREQTRGGRDKTPPVESWNINRLRENSLIVHLRIPAKRPRMTTMDQQQKRPRYDNTPTNSTEERLINFDRVFQDGKAQIKFLIVQYPPKTGNWYILECKEHGKHFTKNPLKGAGKHLASNEHGLTREHSVAVDILGTRVINCDATLAEKNNVIAKEAFACGLGSPSKRQDSDERRQSHVGDKNEDRRPLQAHSEKPRFSEIVDMPSPGSIIIPSEGKIYATRYPKLRFFYPVLVLPWTSLAHFGWKAALLRLTPPCYTFEKKSDQYPRGWAEGYEDGGKLIGQRYYPVIYFDGRRFPDQCDVGWVPVSSLRTYDPNDANIVHRTSVAEYILHEDSRLLTNSPTPPKQCIIVSDDSDSDNADIRRDVRRLNSELGLVCDKRAGNSNENMEIEKHIEKRTTEGNSGAREKGSLGGSSSPGSRHYNKSPGVDHNSISQNDVDLAAGSISEPQTDSHIHRATPEHSQTNATTFLKRRIEAPFVSGDSADMGQAALQPFVIPAGPVTERRLPSGVEEPSDMYDDTAQLSISAVQRIDSQPQYSQIPVSLPQENLTTLAAQARAVVVTASEIAGNGRSAPLTVG</sequence>
<comment type="caution">
    <text evidence="2">The sequence shown here is derived from an EMBL/GenBank/DDBJ whole genome shotgun (WGS) entry which is preliminary data.</text>
</comment>
<feature type="compositionally biased region" description="Basic and acidic residues" evidence="1">
    <location>
        <begin position="490"/>
        <end position="523"/>
    </location>
</feature>
<feature type="compositionally biased region" description="Low complexity" evidence="1">
    <location>
        <begin position="153"/>
        <end position="165"/>
    </location>
</feature>
<feature type="region of interest" description="Disordered" evidence="1">
    <location>
        <begin position="228"/>
        <end position="308"/>
    </location>
</feature>
<organism evidence="2 3">
    <name type="scientific">Fusarium torreyae</name>
    <dbReference type="NCBI Taxonomy" id="1237075"/>
    <lineage>
        <taxon>Eukaryota</taxon>
        <taxon>Fungi</taxon>
        <taxon>Dikarya</taxon>
        <taxon>Ascomycota</taxon>
        <taxon>Pezizomycotina</taxon>
        <taxon>Sordariomycetes</taxon>
        <taxon>Hypocreomycetidae</taxon>
        <taxon>Hypocreales</taxon>
        <taxon>Nectriaceae</taxon>
        <taxon>Fusarium</taxon>
    </lineage>
</organism>
<accession>A0A9W8V899</accession>
<reference evidence="2" key="1">
    <citation type="submission" date="2022-09" db="EMBL/GenBank/DDBJ databases">
        <title>Fusarium specimens isolated from Avocado Roots.</title>
        <authorList>
            <person name="Stajich J."/>
            <person name="Roper C."/>
            <person name="Heimlech-Rivalta G."/>
        </authorList>
    </citation>
    <scope>NUCLEOTIDE SEQUENCE</scope>
    <source>
        <strain evidence="2">CF00136</strain>
    </source>
</reference>
<dbReference type="AlphaFoldDB" id="A0A9W8V899"/>
<feature type="region of interest" description="Disordered" evidence="1">
    <location>
        <begin position="707"/>
        <end position="757"/>
    </location>
</feature>
<feature type="compositionally biased region" description="Basic and acidic residues" evidence="1">
    <location>
        <begin position="712"/>
        <end position="732"/>
    </location>
</feature>
<feature type="compositionally biased region" description="Low complexity" evidence="1">
    <location>
        <begin position="235"/>
        <end position="247"/>
    </location>
</feature>
<name>A0A9W8V899_9HYPO</name>
<feature type="compositionally biased region" description="Polar residues" evidence="1">
    <location>
        <begin position="299"/>
        <end position="308"/>
    </location>
</feature>
<evidence type="ECO:0000256" key="1">
    <source>
        <dbReference type="SAM" id="MobiDB-lite"/>
    </source>
</evidence>
<feature type="region of interest" description="Disordered" evidence="1">
    <location>
        <begin position="363"/>
        <end position="383"/>
    </location>
</feature>
<dbReference type="Proteomes" id="UP001152049">
    <property type="component" value="Unassembled WGS sequence"/>
</dbReference>
<feature type="region of interest" description="Disordered" evidence="1">
    <location>
        <begin position="486"/>
        <end position="523"/>
    </location>
</feature>